<dbReference type="RefSeq" id="WP_183441082.1">
    <property type="nucleotide sequence ID" value="NZ_JACHXD010000005.1"/>
</dbReference>
<feature type="region of interest" description="Disordered" evidence="1">
    <location>
        <begin position="150"/>
        <end position="182"/>
    </location>
</feature>
<dbReference type="AlphaFoldDB" id="A0A7W5FU17"/>
<reference evidence="3 4" key="1">
    <citation type="submission" date="2020-08" db="EMBL/GenBank/DDBJ databases">
        <title>Genomic Encyclopedia of Type Strains, Phase III (KMG-III): the genomes of soil and plant-associated and newly described type strains.</title>
        <authorList>
            <person name="Whitman W."/>
        </authorList>
    </citation>
    <scope>NUCLEOTIDE SEQUENCE [LARGE SCALE GENOMIC DNA]</scope>
    <source>
        <strain evidence="3 4">CECT 8897</strain>
    </source>
</reference>
<protein>
    <submittedName>
        <fullName evidence="3">Uncharacterized protein</fullName>
    </submittedName>
</protein>
<feature type="compositionally biased region" description="Pro residues" evidence="1">
    <location>
        <begin position="173"/>
        <end position="182"/>
    </location>
</feature>
<feature type="compositionally biased region" description="Basic and acidic residues" evidence="1">
    <location>
        <begin position="159"/>
        <end position="172"/>
    </location>
</feature>
<proteinExistence type="predicted"/>
<comment type="caution">
    <text evidence="3">The sequence shown here is derived from an EMBL/GenBank/DDBJ whole genome shotgun (WGS) entry which is preliminary data.</text>
</comment>
<gene>
    <name evidence="3" type="ORF">FHS03_002293</name>
</gene>
<evidence type="ECO:0000313" key="3">
    <source>
        <dbReference type="EMBL" id="MBB3119242.1"/>
    </source>
</evidence>
<evidence type="ECO:0000256" key="1">
    <source>
        <dbReference type="SAM" id="MobiDB-lite"/>
    </source>
</evidence>
<feature type="chain" id="PRO_5031061276" evidence="2">
    <location>
        <begin position="21"/>
        <end position="182"/>
    </location>
</feature>
<sequence length="182" mass="19947">MKTHTRYALAILFVSCAALAAPKTVRKDKPYGLPRHGMWVYSDLCIHPDSGEFGGQRITLQRFAEVDTVIYEYTAGGLSWPVVAGDVNVDPRGKLFYFTVQLADQDEKTISGSFSADGKMLTLEGGYCGEQGPSMQLPLVRDFGAKPKTCKACPPSKARPHEEPSSEPKPFPKWEPAPPTQA</sequence>
<evidence type="ECO:0000313" key="4">
    <source>
        <dbReference type="Proteomes" id="UP000541535"/>
    </source>
</evidence>
<feature type="signal peptide" evidence="2">
    <location>
        <begin position="1"/>
        <end position="20"/>
    </location>
</feature>
<name>A0A7W5FU17_9BURK</name>
<keyword evidence="4" id="KW-1185">Reference proteome</keyword>
<keyword evidence="2" id="KW-0732">Signal</keyword>
<evidence type="ECO:0000256" key="2">
    <source>
        <dbReference type="SAM" id="SignalP"/>
    </source>
</evidence>
<dbReference type="Proteomes" id="UP000541535">
    <property type="component" value="Unassembled WGS sequence"/>
</dbReference>
<organism evidence="3 4">
    <name type="scientific">Pseudoduganella violacea</name>
    <dbReference type="NCBI Taxonomy" id="1715466"/>
    <lineage>
        <taxon>Bacteria</taxon>
        <taxon>Pseudomonadati</taxon>
        <taxon>Pseudomonadota</taxon>
        <taxon>Betaproteobacteria</taxon>
        <taxon>Burkholderiales</taxon>
        <taxon>Oxalobacteraceae</taxon>
        <taxon>Telluria group</taxon>
        <taxon>Pseudoduganella</taxon>
    </lineage>
</organism>
<dbReference type="EMBL" id="JACHXD010000005">
    <property type="protein sequence ID" value="MBB3119242.1"/>
    <property type="molecule type" value="Genomic_DNA"/>
</dbReference>
<accession>A0A7W5FU17</accession>